<dbReference type="RefSeq" id="WP_143918857.1">
    <property type="nucleotide sequence ID" value="NZ_CANMXV010000089.1"/>
</dbReference>
<dbReference type="Gene3D" id="2.130.10.120">
    <property type="entry name" value="Prolyl oligopeptidase, N-terminal domain"/>
    <property type="match status" value="1"/>
</dbReference>
<dbReference type="OrthoDB" id="9801421at2"/>
<dbReference type="InterPro" id="IPR002470">
    <property type="entry name" value="Peptidase_S9A"/>
</dbReference>
<accession>A0A554VBG2</accession>
<organism evidence="8 9">
    <name type="scientific">Aquimarina algiphila</name>
    <dbReference type="NCBI Taxonomy" id="2047982"/>
    <lineage>
        <taxon>Bacteria</taxon>
        <taxon>Pseudomonadati</taxon>
        <taxon>Bacteroidota</taxon>
        <taxon>Flavobacteriia</taxon>
        <taxon>Flavobacteriales</taxon>
        <taxon>Flavobacteriaceae</taxon>
        <taxon>Aquimarina</taxon>
    </lineage>
</organism>
<dbReference type="GO" id="GO:0005829">
    <property type="term" value="C:cytosol"/>
    <property type="evidence" value="ECO:0007669"/>
    <property type="project" value="TreeGrafter"/>
</dbReference>
<dbReference type="GO" id="GO:0006508">
    <property type="term" value="P:proteolysis"/>
    <property type="evidence" value="ECO:0007669"/>
    <property type="project" value="UniProtKB-KW"/>
</dbReference>
<proteinExistence type="predicted"/>
<gene>
    <name evidence="8" type="ORF">FOF46_28475</name>
</gene>
<dbReference type="Gene3D" id="3.40.50.1820">
    <property type="entry name" value="alpha/beta hydrolase"/>
    <property type="match status" value="1"/>
</dbReference>
<dbReference type="InterPro" id="IPR029058">
    <property type="entry name" value="AB_hydrolase_fold"/>
</dbReference>
<keyword evidence="4" id="KW-0378">Hydrolase</keyword>
<evidence type="ECO:0000259" key="7">
    <source>
        <dbReference type="Pfam" id="PF02897"/>
    </source>
</evidence>
<dbReference type="Proteomes" id="UP000318833">
    <property type="component" value="Unassembled WGS sequence"/>
</dbReference>
<dbReference type="Pfam" id="PF00326">
    <property type="entry name" value="Peptidase_S9"/>
    <property type="match status" value="1"/>
</dbReference>
<keyword evidence="3" id="KW-0645">Protease</keyword>
<dbReference type="InterPro" id="IPR051167">
    <property type="entry name" value="Prolyl_oligopep/macrocyclase"/>
</dbReference>
<evidence type="ECO:0000259" key="6">
    <source>
        <dbReference type="Pfam" id="PF00326"/>
    </source>
</evidence>
<evidence type="ECO:0000256" key="4">
    <source>
        <dbReference type="ARBA" id="ARBA00022801"/>
    </source>
</evidence>
<dbReference type="Pfam" id="PF02897">
    <property type="entry name" value="Peptidase_S9_N"/>
    <property type="match status" value="1"/>
</dbReference>
<name>A0A554VBG2_9FLAO</name>
<keyword evidence="5" id="KW-0720">Serine protease</keyword>
<comment type="catalytic activity">
    <reaction evidence="1">
        <text>Hydrolysis of Pro-|-Xaa &gt;&gt; Ala-|-Xaa in oligopeptides.</text>
        <dbReference type="EC" id="3.4.21.26"/>
    </reaction>
</comment>
<evidence type="ECO:0000256" key="5">
    <source>
        <dbReference type="ARBA" id="ARBA00022825"/>
    </source>
</evidence>
<comment type="caution">
    <text evidence="8">The sequence shown here is derived from an EMBL/GenBank/DDBJ whole genome shotgun (WGS) entry which is preliminary data.</text>
</comment>
<protein>
    <recommendedName>
        <fullName evidence="2">prolyl oligopeptidase</fullName>
        <ecNumber evidence="2">3.4.21.26</ecNumber>
    </recommendedName>
</protein>
<sequence length="721" mass="82522">MFQKKILLILIIINVSCNKKKEKIYSYPFIPSIPVIDTYHGTSIEDPYRNLENLKDSTVIQWFAAQENYARTFLNVIPRRDSLLAKQLVFDKRQESTISKIKIHKNKTVFYLKRKRGEEFDKLYLKRPNEQEKLVYNPTDYKTDHIINYFKVSWDATKVAISLVKKGENISDLLVYDLVTKKINAQIIQKAKPKTTGGINWLPDDSGFIYQNFPNTDHQSKEYMTNTRAVLHKLDMDTTQVIEVFSKKNNPSIPMESADFPIVNIKSDKADHIFGIIGGVSKYDDTYYATINKETNYTNLNWKLLFKKEDQIDSFFTDTDELIYLTSKDASNFKICKTSIQHPDFKNPTVLVEEKKDRVITDFEYIDGELFYVTIKNGVESKFFSKKNGVEEEIQLPLASGNTYISHEGDTLKVSLYSWTQPNQVYTYNIEKREFSLLDLNTKTNFPEFNDFVVEEIEVPSHDGIKIPLSVIYKKGLKKDGNNRLISLSYGAYGASFSPYFMITLLTWVNEGNIWVLPHVRGGGEKGDAWHKAGFKTTKSNSWKDLISCTEYLIKEGYTSPELNVAFGTSAAGITIGRAITERPDLFEVALMSVPSINLVRSEIQPNGPNSIKEFGTVEIKEEFEALYEMDAYHHIEKNIDYPAILISTGMNDGAVVPWDPAKFVAKMQATNPNGKPTLFSVDFNANHGGDGTMDYYYKNMADAFSFALWQTGHPDYQPKE</sequence>
<dbReference type="SUPFAM" id="SSF53474">
    <property type="entry name" value="alpha/beta-Hydrolases"/>
    <property type="match status" value="1"/>
</dbReference>
<dbReference type="EC" id="3.4.21.26" evidence="2"/>
<reference evidence="8 9" key="1">
    <citation type="submission" date="2019-07" db="EMBL/GenBank/DDBJ databases">
        <title>The draft genome sequence of Aquimarina algiphila M91.</title>
        <authorList>
            <person name="Meng X."/>
        </authorList>
    </citation>
    <scope>NUCLEOTIDE SEQUENCE [LARGE SCALE GENOMIC DNA]</scope>
    <source>
        <strain evidence="8 9">M91</strain>
    </source>
</reference>
<dbReference type="InterPro" id="IPR023302">
    <property type="entry name" value="Pept_S9A_N"/>
</dbReference>
<evidence type="ECO:0000313" key="9">
    <source>
        <dbReference type="Proteomes" id="UP000318833"/>
    </source>
</evidence>
<evidence type="ECO:0000256" key="1">
    <source>
        <dbReference type="ARBA" id="ARBA00001070"/>
    </source>
</evidence>
<dbReference type="GO" id="GO:0070012">
    <property type="term" value="F:oligopeptidase activity"/>
    <property type="evidence" value="ECO:0007669"/>
    <property type="project" value="TreeGrafter"/>
</dbReference>
<feature type="domain" description="Peptidase S9A N-terminal" evidence="7">
    <location>
        <begin position="35"/>
        <end position="437"/>
    </location>
</feature>
<evidence type="ECO:0000256" key="3">
    <source>
        <dbReference type="ARBA" id="ARBA00022670"/>
    </source>
</evidence>
<dbReference type="PANTHER" id="PTHR42881:SF2">
    <property type="entry name" value="PROLYL ENDOPEPTIDASE"/>
    <property type="match status" value="1"/>
</dbReference>
<dbReference type="SUPFAM" id="SSF50993">
    <property type="entry name" value="Peptidase/esterase 'gauge' domain"/>
    <property type="match status" value="1"/>
</dbReference>
<feature type="domain" description="Peptidase S9 prolyl oligopeptidase catalytic" evidence="6">
    <location>
        <begin position="501"/>
        <end position="712"/>
    </location>
</feature>
<evidence type="ECO:0000313" key="8">
    <source>
        <dbReference type="EMBL" id="TSE03809.1"/>
    </source>
</evidence>
<dbReference type="GO" id="GO:0004252">
    <property type="term" value="F:serine-type endopeptidase activity"/>
    <property type="evidence" value="ECO:0007669"/>
    <property type="project" value="UniProtKB-EC"/>
</dbReference>
<keyword evidence="9" id="KW-1185">Reference proteome</keyword>
<dbReference type="EMBL" id="VLNR01000098">
    <property type="protein sequence ID" value="TSE03809.1"/>
    <property type="molecule type" value="Genomic_DNA"/>
</dbReference>
<dbReference type="AlphaFoldDB" id="A0A554VBG2"/>
<evidence type="ECO:0000256" key="2">
    <source>
        <dbReference type="ARBA" id="ARBA00011897"/>
    </source>
</evidence>
<dbReference type="InterPro" id="IPR001375">
    <property type="entry name" value="Peptidase_S9_cat"/>
</dbReference>
<dbReference type="PRINTS" id="PR00862">
    <property type="entry name" value="PROLIGOPTASE"/>
</dbReference>
<dbReference type="PANTHER" id="PTHR42881">
    <property type="entry name" value="PROLYL ENDOPEPTIDASE"/>
    <property type="match status" value="1"/>
</dbReference>